<proteinExistence type="predicted"/>
<dbReference type="AlphaFoldDB" id="A0A834U0Y0"/>
<protein>
    <submittedName>
        <fullName evidence="1">Uncharacterized protein</fullName>
    </submittedName>
</protein>
<gene>
    <name evidence="1" type="ORF">G2W53_012068</name>
</gene>
<reference evidence="1" key="1">
    <citation type="submission" date="2020-09" db="EMBL/GenBank/DDBJ databases">
        <title>Genome-Enabled Discovery of Anthraquinone Biosynthesis in Senna tora.</title>
        <authorList>
            <person name="Kang S.-H."/>
            <person name="Pandey R.P."/>
            <person name="Lee C.-M."/>
            <person name="Sim J.-S."/>
            <person name="Jeong J.-T."/>
            <person name="Choi B.-S."/>
            <person name="Jung M."/>
            <person name="Ginzburg D."/>
            <person name="Zhao K."/>
            <person name="Won S.Y."/>
            <person name="Oh T.-J."/>
            <person name="Yu Y."/>
            <person name="Kim N.-H."/>
            <person name="Lee O.R."/>
            <person name="Lee T.-H."/>
            <person name="Bashyal P."/>
            <person name="Kim T.-S."/>
            <person name="Lee W.-H."/>
            <person name="Kawkins C."/>
            <person name="Kim C.-K."/>
            <person name="Kim J.S."/>
            <person name="Ahn B.O."/>
            <person name="Rhee S.Y."/>
            <person name="Sohng J.K."/>
        </authorList>
    </citation>
    <scope>NUCLEOTIDE SEQUENCE</scope>
    <source>
        <tissue evidence="1">Leaf</tissue>
    </source>
</reference>
<dbReference type="EMBL" id="JAAIUW010000005">
    <property type="protein sequence ID" value="KAF7829735.1"/>
    <property type="molecule type" value="Genomic_DNA"/>
</dbReference>
<comment type="caution">
    <text evidence="1">The sequence shown here is derived from an EMBL/GenBank/DDBJ whole genome shotgun (WGS) entry which is preliminary data.</text>
</comment>
<keyword evidence="2" id="KW-1185">Reference proteome</keyword>
<organism evidence="1 2">
    <name type="scientific">Senna tora</name>
    <dbReference type="NCBI Taxonomy" id="362788"/>
    <lineage>
        <taxon>Eukaryota</taxon>
        <taxon>Viridiplantae</taxon>
        <taxon>Streptophyta</taxon>
        <taxon>Embryophyta</taxon>
        <taxon>Tracheophyta</taxon>
        <taxon>Spermatophyta</taxon>
        <taxon>Magnoliopsida</taxon>
        <taxon>eudicotyledons</taxon>
        <taxon>Gunneridae</taxon>
        <taxon>Pentapetalae</taxon>
        <taxon>rosids</taxon>
        <taxon>fabids</taxon>
        <taxon>Fabales</taxon>
        <taxon>Fabaceae</taxon>
        <taxon>Caesalpinioideae</taxon>
        <taxon>Cassia clade</taxon>
        <taxon>Senna</taxon>
    </lineage>
</organism>
<evidence type="ECO:0000313" key="1">
    <source>
        <dbReference type="EMBL" id="KAF7829735.1"/>
    </source>
</evidence>
<sequence length="175" mass="19571">MARLTLPLRYPKMVPVLPLSFTIALPLRGLPKTPTILQPELNINGNNLNTFKTPPPLQNLLRFSPELCRSSFCASHVVLLGSTSTLISSFLRWEDFYHSHSLEMGGFLLGLSVDVTLEVFTACSGFLYKTENFLNGSLLDPLPSDALRNNKKSLNLHFLELLLELDDDSDSSFFL</sequence>
<evidence type="ECO:0000313" key="2">
    <source>
        <dbReference type="Proteomes" id="UP000634136"/>
    </source>
</evidence>
<dbReference type="Proteomes" id="UP000634136">
    <property type="component" value="Unassembled WGS sequence"/>
</dbReference>
<name>A0A834U0Y0_9FABA</name>
<accession>A0A834U0Y0</accession>